<evidence type="ECO:0000313" key="2">
    <source>
        <dbReference type="EMBL" id="PMD61587.1"/>
    </source>
</evidence>
<proteinExistence type="predicted"/>
<gene>
    <name evidence="2" type="ORF">K444DRAFT_374089</name>
</gene>
<name>A0A2J6TEY5_9HELO</name>
<dbReference type="GeneID" id="36580379"/>
<keyword evidence="3" id="KW-1185">Reference proteome</keyword>
<accession>A0A2J6TEY5</accession>
<evidence type="ECO:0000256" key="1">
    <source>
        <dbReference type="SAM" id="MobiDB-lite"/>
    </source>
</evidence>
<dbReference type="InParanoid" id="A0A2J6TEY5"/>
<organism evidence="2 3">
    <name type="scientific">Hyaloscypha bicolor E</name>
    <dbReference type="NCBI Taxonomy" id="1095630"/>
    <lineage>
        <taxon>Eukaryota</taxon>
        <taxon>Fungi</taxon>
        <taxon>Dikarya</taxon>
        <taxon>Ascomycota</taxon>
        <taxon>Pezizomycotina</taxon>
        <taxon>Leotiomycetes</taxon>
        <taxon>Helotiales</taxon>
        <taxon>Hyaloscyphaceae</taxon>
        <taxon>Hyaloscypha</taxon>
        <taxon>Hyaloscypha bicolor</taxon>
    </lineage>
</organism>
<reference evidence="2 3" key="1">
    <citation type="submission" date="2016-04" db="EMBL/GenBank/DDBJ databases">
        <title>A degradative enzymes factory behind the ericoid mycorrhizal symbiosis.</title>
        <authorList>
            <consortium name="DOE Joint Genome Institute"/>
            <person name="Martino E."/>
            <person name="Morin E."/>
            <person name="Grelet G."/>
            <person name="Kuo A."/>
            <person name="Kohler A."/>
            <person name="Daghino S."/>
            <person name="Barry K."/>
            <person name="Choi C."/>
            <person name="Cichocki N."/>
            <person name="Clum A."/>
            <person name="Copeland A."/>
            <person name="Hainaut M."/>
            <person name="Haridas S."/>
            <person name="Labutti K."/>
            <person name="Lindquist E."/>
            <person name="Lipzen A."/>
            <person name="Khouja H.-R."/>
            <person name="Murat C."/>
            <person name="Ohm R."/>
            <person name="Olson A."/>
            <person name="Spatafora J."/>
            <person name="Veneault-Fourrey C."/>
            <person name="Henrissat B."/>
            <person name="Grigoriev I."/>
            <person name="Martin F."/>
            <person name="Perotto S."/>
        </authorList>
    </citation>
    <scope>NUCLEOTIDE SEQUENCE [LARGE SCALE GENOMIC DNA]</scope>
    <source>
        <strain evidence="2 3">E</strain>
    </source>
</reference>
<dbReference type="EMBL" id="KZ613786">
    <property type="protein sequence ID" value="PMD61587.1"/>
    <property type="molecule type" value="Genomic_DNA"/>
</dbReference>
<feature type="region of interest" description="Disordered" evidence="1">
    <location>
        <begin position="63"/>
        <end position="100"/>
    </location>
</feature>
<dbReference type="OrthoDB" id="10480495at2759"/>
<sequence>MVTTHHCPGKSQGNCRGPAKTPRSKKTYCTQHQTYCPREGCDERRHLKTESCIKCDARQAAEERKRKEEEKKQKAKEEQERKKPQQAQGERDRKEKNKKK</sequence>
<dbReference type="RefSeq" id="XP_024738491.1">
    <property type="nucleotide sequence ID" value="XM_024872298.1"/>
</dbReference>
<dbReference type="Proteomes" id="UP000235371">
    <property type="component" value="Unassembled WGS sequence"/>
</dbReference>
<evidence type="ECO:0000313" key="3">
    <source>
        <dbReference type="Proteomes" id="UP000235371"/>
    </source>
</evidence>
<protein>
    <submittedName>
        <fullName evidence="2">Uncharacterized protein</fullName>
    </submittedName>
</protein>
<feature type="region of interest" description="Disordered" evidence="1">
    <location>
        <begin position="1"/>
        <end position="28"/>
    </location>
</feature>
<dbReference type="AlphaFoldDB" id="A0A2J6TEY5"/>